<dbReference type="Proteomes" id="UP000000322">
    <property type="component" value="Chromosome"/>
</dbReference>
<dbReference type="InterPro" id="IPR050250">
    <property type="entry name" value="Macrolide_Exporter_MacB"/>
</dbReference>
<dbReference type="HOGENOM" id="CLU_000604_8_0_11"/>
<dbReference type="GO" id="GO:0022857">
    <property type="term" value="F:transmembrane transporter activity"/>
    <property type="evidence" value="ECO:0007669"/>
    <property type="project" value="TreeGrafter"/>
</dbReference>
<evidence type="ECO:0000256" key="3">
    <source>
        <dbReference type="ARBA" id="ARBA00022692"/>
    </source>
</evidence>
<gene>
    <name evidence="11" type="ordered locus">Sked_27890</name>
</gene>
<dbReference type="GO" id="GO:0005886">
    <property type="term" value="C:plasma membrane"/>
    <property type="evidence" value="ECO:0007669"/>
    <property type="project" value="UniProtKB-SubCell"/>
</dbReference>
<dbReference type="RefSeq" id="WP_012867760.1">
    <property type="nucleotide sequence ID" value="NC_013521.1"/>
</dbReference>
<dbReference type="STRING" id="446469.Sked_27890"/>
<evidence type="ECO:0000256" key="8">
    <source>
        <dbReference type="SAM" id="Phobius"/>
    </source>
</evidence>
<evidence type="ECO:0000256" key="5">
    <source>
        <dbReference type="ARBA" id="ARBA00023136"/>
    </source>
</evidence>
<evidence type="ECO:0000256" key="7">
    <source>
        <dbReference type="SAM" id="MobiDB-lite"/>
    </source>
</evidence>
<evidence type="ECO:0000256" key="6">
    <source>
        <dbReference type="ARBA" id="ARBA00038076"/>
    </source>
</evidence>
<comment type="similarity">
    <text evidence="6">Belongs to the ABC-4 integral membrane protein family.</text>
</comment>
<dbReference type="Pfam" id="PF12704">
    <property type="entry name" value="MacB_PCD"/>
    <property type="match status" value="1"/>
</dbReference>
<dbReference type="InterPro" id="IPR025857">
    <property type="entry name" value="MacB_PCD"/>
</dbReference>
<dbReference type="EMBL" id="CP001819">
    <property type="protein sequence ID" value="ACZ22691.1"/>
    <property type="molecule type" value="Genomic_DNA"/>
</dbReference>
<dbReference type="KEGG" id="ske:Sked_27890"/>
<keyword evidence="4 8" id="KW-1133">Transmembrane helix</keyword>
<dbReference type="PANTHER" id="PTHR30572:SF4">
    <property type="entry name" value="ABC TRANSPORTER PERMEASE YTRF"/>
    <property type="match status" value="1"/>
</dbReference>
<evidence type="ECO:0000313" key="12">
    <source>
        <dbReference type="Proteomes" id="UP000000322"/>
    </source>
</evidence>
<evidence type="ECO:0000313" key="11">
    <source>
        <dbReference type="EMBL" id="ACZ22691.1"/>
    </source>
</evidence>
<feature type="transmembrane region" description="Helical" evidence="8">
    <location>
        <begin position="370"/>
        <end position="395"/>
    </location>
</feature>
<evidence type="ECO:0000259" key="10">
    <source>
        <dbReference type="Pfam" id="PF12704"/>
    </source>
</evidence>
<evidence type="ECO:0000256" key="4">
    <source>
        <dbReference type="ARBA" id="ARBA00022989"/>
    </source>
</evidence>
<dbReference type="PANTHER" id="PTHR30572">
    <property type="entry name" value="MEMBRANE COMPONENT OF TRANSPORTER-RELATED"/>
    <property type="match status" value="1"/>
</dbReference>
<sequence length="495" mass="50951">MRGWRTGADTETAEVPVTDAHDVGAEPETSGMHETMEQAGTDDGAEAGRLGWLRRAPRRVASALRLDRLPFVASREGRLSRSDIHLGARRDRFSLRDLFAESAHGIGAKPGRLVLTILGTVLGIGSVVVTVGLAQTAAGQISAQFDAVSATQALVTPGSTGSSWSGNARPKTSLPWDSPERVLRLNGVEGAGLVGAVDVGDAAVTAVPVNDPSAPQVVSPSVVAASGGLLEAVRGQVVTGRFFDDGHSERADRVVVLGQRAADQLGVSRVESQPSIFIGDDSYTVVGIVDGMQRRPDLLDAVVLPLGTARADFGLTSAEELHLRIATGAGPLVSEQAPVALDPNTPENFDVKAPAQASELRQAVQADINAIFLALGGVALLVGGLGIANVTLLSVMERRGEIGLRRALGASRKDIAGQFVVESVVIGLLGGLIGAAIGVFVVVGVSVLKDWTAILDVRMALGAAAMGGVIGLVAGMYPAMKASAIEPITALRGGI</sequence>
<comment type="subcellular location">
    <subcellularLocation>
        <location evidence="1">Cell membrane</location>
        <topology evidence="1">Multi-pass membrane protein</topology>
    </subcellularLocation>
</comment>
<protein>
    <submittedName>
        <fullName evidence="11">ABC-type antimicrobial peptide transport system, permease component</fullName>
    </submittedName>
</protein>
<keyword evidence="2" id="KW-1003">Cell membrane</keyword>
<feature type="domain" description="ABC3 transporter permease C-terminal" evidence="9">
    <location>
        <begin position="375"/>
        <end position="487"/>
    </location>
</feature>
<dbReference type="Pfam" id="PF02687">
    <property type="entry name" value="FtsX"/>
    <property type="match status" value="1"/>
</dbReference>
<feature type="transmembrane region" description="Helical" evidence="8">
    <location>
        <begin position="415"/>
        <end position="448"/>
    </location>
</feature>
<dbReference type="eggNOG" id="COG0577">
    <property type="taxonomic scope" value="Bacteria"/>
</dbReference>
<keyword evidence="5 8" id="KW-0472">Membrane</keyword>
<evidence type="ECO:0000256" key="1">
    <source>
        <dbReference type="ARBA" id="ARBA00004651"/>
    </source>
</evidence>
<proteinExistence type="inferred from homology"/>
<name>D1BAZ0_SANKS</name>
<dbReference type="InterPro" id="IPR003838">
    <property type="entry name" value="ABC3_permease_C"/>
</dbReference>
<dbReference type="AlphaFoldDB" id="D1BAZ0"/>
<feature type="transmembrane region" description="Helical" evidence="8">
    <location>
        <begin position="113"/>
        <end position="134"/>
    </location>
</feature>
<keyword evidence="12" id="KW-1185">Reference proteome</keyword>
<feature type="transmembrane region" description="Helical" evidence="8">
    <location>
        <begin position="460"/>
        <end position="479"/>
    </location>
</feature>
<reference evidence="11 12" key="1">
    <citation type="journal article" date="2009" name="Stand. Genomic Sci.">
        <title>Complete genome sequence of Sanguibacter keddieii type strain (ST-74).</title>
        <authorList>
            <person name="Ivanova N."/>
            <person name="Sikorski J."/>
            <person name="Sims D."/>
            <person name="Brettin T."/>
            <person name="Detter J.C."/>
            <person name="Han C."/>
            <person name="Lapidus A."/>
            <person name="Copeland A."/>
            <person name="Glavina Del Rio T."/>
            <person name="Nolan M."/>
            <person name="Chen F."/>
            <person name="Lucas S."/>
            <person name="Tice H."/>
            <person name="Cheng J.F."/>
            <person name="Bruce D."/>
            <person name="Goodwin L."/>
            <person name="Pitluck S."/>
            <person name="Pati A."/>
            <person name="Mavromatis K."/>
            <person name="Chen A."/>
            <person name="Palaniappan K."/>
            <person name="D'haeseleer P."/>
            <person name="Chain P."/>
            <person name="Bristow J."/>
            <person name="Eisen J.A."/>
            <person name="Markowitz V."/>
            <person name="Hugenholtz P."/>
            <person name="Goker M."/>
            <person name="Pukall R."/>
            <person name="Klenk H.P."/>
            <person name="Kyrpides N.C."/>
        </authorList>
    </citation>
    <scope>NUCLEOTIDE SEQUENCE [LARGE SCALE GENOMIC DNA]</scope>
    <source>
        <strain evidence="12">ATCC 51767 / DSM 10542 / NCFB 3025 / ST-74</strain>
    </source>
</reference>
<organism evidence="11 12">
    <name type="scientific">Sanguibacter keddieii (strain ATCC 51767 / DSM 10542 / NCFB 3025 / ST-74)</name>
    <dbReference type="NCBI Taxonomy" id="446469"/>
    <lineage>
        <taxon>Bacteria</taxon>
        <taxon>Bacillati</taxon>
        <taxon>Actinomycetota</taxon>
        <taxon>Actinomycetes</taxon>
        <taxon>Micrococcales</taxon>
        <taxon>Sanguibacteraceae</taxon>
        <taxon>Sanguibacter</taxon>
    </lineage>
</organism>
<evidence type="ECO:0000259" key="9">
    <source>
        <dbReference type="Pfam" id="PF02687"/>
    </source>
</evidence>
<feature type="domain" description="MacB-like periplasmic core" evidence="10">
    <location>
        <begin position="114"/>
        <end position="316"/>
    </location>
</feature>
<keyword evidence="3 8" id="KW-0812">Transmembrane</keyword>
<evidence type="ECO:0000256" key="2">
    <source>
        <dbReference type="ARBA" id="ARBA00022475"/>
    </source>
</evidence>
<accession>D1BAZ0</accession>
<feature type="region of interest" description="Disordered" evidence="7">
    <location>
        <begin position="1"/>
        <end position="31"/>
    </location>
</feature>